<proteinExistence type="predicted"/>
<dbReference type="AlphaFoldDB" id="A0A1I7XT90"/>
<evidence type="ECO:0000256" key="1">
    <source>
        <dbReference type="SAM" id="SignalP"/>
    </source>
</evidence>
<accession>A0A1I7XT90</accession>
<sequence length="99" mass="11229">MRSWTSAMIFIFLFLTNPVASFYIIRPLGFSDTSSYHDNPAISPLTIMNTNTALLHFPTKHTPDLPESYSPSSSSAKRLVHTFPHSEFNTMSGRLPQFY</sequence>
<organism evidence="2 3">
    <name type="scientific">Heterorhabditis bacteriophora</name>
    <name type="common">Entomopathogenic nematode worm</name>
    <dbReference type="NCBI Taxonomy" id="37862"/>
    <lineage>
        <taxon>Eukaryota</taxon>
        <taxon>Metazoa</taxon>
        <taxon>Ecdysozoa</taxon>
        <taxon>Nematoda</taxon>
        <taxon>Chromadorea</taxon>
        <taxon>Rhabditida</taxon>
        <taxon>Rhabditina</taxon>
        <taxon>Rhabditomorpha</taxon>
        <taxon>Strongyloidea</taxon>
        <taxon>Heterorhabditidae</taxon>
        <taxon>Heterorhabditis</taxon>
    </lineage>
</organism>
<keyword evidence="2" id="KW-1185">Reference proteome</keyword>
<evidence type="ECO:0000313" key="2">
    <source>
        <dbReference type="Proteomes" id="UP000095283"/>
    </source>
</evidence>
<protein>
    <submittedName>
        <fullName evidence="3">Secreted protein</fullName>
    </submittedName>
</protein>
<dbReference type="WBParaSite" id="Hba_20964">
    <property type="protein sequence ID" value="Hba_20964"/>
    <property type="gene ID" value="Hba_20964"/>
</dbReference>
<reference evidence="3" key="1">
    <citation type="submission" date="2016-11" db="UniProtKB">
        <authorList>
            <consortium name="WormBaseParasite"/>
        </authorList>
    </citation>
    <scope>IDENTIFICATION</scope>
</reference>
<dbReference type="Proteomes" id="UP000095283">
    <property type="component" value="Unplaced"/>
</dbReference>
<name>A0A1I7XT90_HETBA</name>
<evidence type="ECO:0000313" key="3">
    <source>
        <dbReference type="WBParaSite" id="Hba_20964"/>
    </source>
</evidence>
<feature type="signal peptide" evidence="1">
    <location>
        <begin position="1"/>
        <end position="21"/>
    </location>
</feature>
<feature type="chain" id="PRO_5009311483" evidence="1">
    <location>
        <begin position="22"/>
        <end position="99"/>
    </location>
</feature>
<keyword evidence="1" id="KW-0732">Signal</keyword>